<comment type="caution">
    <text evidence="2">The sequence shown here is derived from an EMBL/GenBank/DDBJ whole genome shotgun (WGS) entry which is preliminary data.</text>
</comment>
<sequence>MNNWIPVIVILAVLAGGGYYAYRKIKRKVEDVSQALFGTDSLVEGWNKQADELAATPKSVSGMTRIFEPQIQRDFPDFNLVQFKNKAENMLVSALQAIDSGNVSLIRDASEELKAQVENRIEMNRSEGIREVYEKIRIHRTEISNYEKNRENVSLHFRVLWNIFIIKRKMEQWFQGMKTDWSRQSIMLRSCIFRMRR</sequence>
<reference evidence="2 3" key="1">
    <citation type="submission" date="2009-02" db="EMBL/GenBank/DDBJ databases">
        <authorList>
            <person name="Fulton L."/>
            <person name="Clifton S."/>
            <person name="Fulton B."/>
            <person name="Xu J."/>
            <person name="Minx P."/>
            <person name="Pepin K.H."/>
            <person name="Johnson M."/>
            <person name="Bhonagiri V."/>
            <person name="Nash W.E."/>
            <person name="Mardis E.R."/>
            <person name="Wilson R.K."/>
        </authorList>
    </citation>
    <scope>NUCLEOTIDE SEQUENCE [LARGE SCALE GENOMIC DNA]</scope>
    <source>
        <strain evidence="2 3">DSM 16841</strain>
    </source>
</reference>
<dbReference type="EMBL" id="ACFY01000060">
    <property type="protein sequence ID" value="EEG94558.1"/>
    <property type="molecule type" value="Genomic_DNA"/>
</dbReference>
<keyword evidence="1" id="KW-0812">Transmembrane</keyword>
<dbReference type="AlphaFoldDB" id="C0FS72"/>
<keyword evidence="1" id="KW-0472">Membrane</keyword>
<organism evidence="2 3">
    <name type="scientific">Roseburia inulinivorans DSM 16841</name>
    <dbReference type="NCBI Taxonomy" id="622312"/>
    <lineage>
        <taxon>Bacteria</taxon>
        <taxon>Bacillati</taxon>
        <taxon>Bacillota</taxon>
        <taxon>Clostridia</taxon>
        <taxon>Lachnospirales</taxon>
        <taxon>Lachnospiraceae</taxon>
        <taxon>Roseburia</taxon>
    </lineage>
</organism>
<evidence type="ECO:0000256" key="1">
    <source>
        <dbReference type="SAM" id="Phobius"/>
    </source>
</evidence>
<keyword evidence="1" id="KW-1133">Transmembrane helix</keyword>
<evidence type="ECO:0000313" key="2">
    <source>
        <dbReference type="EMBL" id="EEG94558.1"/>
    </source>
</evidence>
<accession>C0FS72</accession>
<evidence type="ECO:0000313" key="3">
    <source>
        <dbReference type="Proteomes" id="UP000003561"/>
    </source>
</evidence>
<gene>
    <name evidence="2" type="ORF">ROSEINA2194_01588</name>
</gene>
<name>C0FS72_9FIRM</name>
<protein>
    <submittedName>
        <fullName evidence="2">Uncharacterized protein</fullName>
    </submittedName>
</protein>
<dbReference type="RefSeq" id="WP_007884904.1">
    <property type="nucleotide sequence ID" value="NZ_ACFY01000060.1"/>
</dbReference>
<reference evidence="2 3" key="2">
    <citation type="submission" date="2009-03" db="EMBL/GenBank/DDBJ databases">
        <title>Draft genome sequence of Roseburia inulinivorans (DSM 16841).</title>
        <authorList>
            <person name="Sudarsanam P."/>
            <person name="Ley R."/>
            <person name="Guruge J."/>
            <person name="Turnbaugh P.J."/>
            <person name="Mahowald M."/>
            <person name="Liep D."/>
            <person name="Gordon J."/>
        </authorList>
    </citation>
    <scope>NUCLEOTIDE SEQUENCE [LARGE SCALE GENOMIC DNA]</scope>
    <source>
        <strain evidence="2 3">DSM 16841</strain>
    </source>
</reference>
<feature type="transmembrane region" description="Helical" evidence="1">
    <location>
        <begin position="6"/>
        <end position="22"/>
    </location>
</feature>
<proteinExistence type="predicted"/>
<dbReference type="Proteomes" id="UP000003561">
    <property type="component" value="Unassembled WGS sequence"/>
</dbReference>
<dbReference type="eggNOG" id="ENOG5033FSE">
    <property type="taxonomic scope" value="Bacteria"/>
</dbReference>